<feature type="signal peptide" evidence="1">
    <location>
        <begin position="1"/>
        <end position="25"/>
    </location>
</feature>
<dbReference type="SMART" id="SM00499">
    <property type="entry name" value="AAI"/>
    <property type="match status" value="1"/>
</dbReference>
<feature type="chain" id="PRO_5044891661" description="Bifunctional inhibitor/plant lipid transfer protein/seed storage helical domain-containing protein" evidence="1">
    <location>
        <begin position="26"/>
        <end position="149"/>
    </location>
</feature>
<dbReference type="Proteomes" id="UP001605036">
    <property type="component" value="Unassembled WGS sequence"/>
</dbReference>
<name>A0ABD1YLN6_9MARC</name>
<proteinExistence type="predicted"/>
<dbReference type="Gene3D" id="1.10.110.10">
    <property type="entry name" value="Plant lipid-transfer and hydrophobic proteins"/>
    <property type="match status" value="1"/>
</dbReference>
<evidence type="ECO:0000259" key="2">
    <source>
        <dbReference type="SMART" id="SM00499"/>
    </source>
</evidence>
<comment type="caution">
    <text evidence="3">The sequence shown here is derived from an EMBL/GenBank/DDBJ whole genome shotgun (WGS) entry which is preliminary data.</text>
</comment>
<evidence type="ECO:0000313" key="3">
    <source>
        <dbReference type="EMBL" id="KAL2631334.1"/>
    </source>
</evidence>
<sequence length="149" mass="15845">MGSNHAAVMILFLMGILALSQISEAASKKNCGNDLLPCLNPCIKSDVGSKPSQPDAACCKVLKKADLTCVCNTLKSLKLPGNTKVKLKAAATMPEKCGRNIPKNFKCNGKFVNGPSPSHLILPGRHLHLSISPLMVLEMSLLESLKPPV</sequence>
<keyword evidence="1" id="KW-0732">Signal</keyword>
<reference evidence="3 4" key="1">
    <citation type="submission" date="2024-09" db="EMBL/GenBank/DDBJ databases">
        <title>Chromosome-scale assembly of Riccia fluitans.</title>
        <authorList>
            <person name="Paukszto L."/>
            <person name="Sawicki J."/>
            <person name="Karawczyk K."/>
            <person name="Piernik-Szablinska J."/>
            <person name="Szczecinska M."/>
            <person name="Mazdziarz M."/>
        </authorList>
    </citation>
    <scope>NUCLEOTIDE SEQUENCE [LARGE SCALE GENOMIC DNA]</scope>
    <source>
        <strain evidence="3">Rf_01</strain>
        <tissue evidence="3">Aerial parts of the thallus</tissue>
    </source>
</reference>
<dbReference type="PANTHER" id="PTHR33286">
    <property type="entry name" value="BIFUNCTIONAL INHIBITOR/LIPID-TRANSFER PROTEIN/SEED STORAGE 2S ALBUMIN SUPERFAMILY PROTEIN"/>
    <property type="match status" value="1"/>
</dbReference>
<dbReference type="EMBL" id="JBHFFA010000004">
    <property type="protein sequence ID" value="KAL2631334.1"/>
    <property type="molecule type" value="Genomic_DNA"/>
</dbReference>
<dbReference type="PANTHER" id="PTHR33286:SF1">
    <property type="entry name" value="OS01G0800600 PROTEIN"/>
    <property type="match status" value="1"/>
</dbReference>
<dbReference type="SUPFAM" id="SSF47699">
    <property type="entry name" value="Bifunctional inhibitor/lipid-transfer protein/seed storage 2S albumin"/>
    <property type="match status" value="1"/>
</dbReference>
<dbReference type="InterPro" id="IPR036312">
    <property type="entry name" value="Bifun_inhib/LTP/seed_sf"/>
</dbReference>
<evidence type="ECO:0000256" key="1">
    <source>
        <dbReference type="SAM" id="SignalP"/>
    </source>
</evidence>
<dbReference type="InterPro" id="IPR016140">
    <property type="entry name" value="Bifunc_inhib/LTP/seed_store"/>
</dbReference>
<accession>A0ABD1YLN6</accession>
<gene>
    <name evidence="3" type="ORF">R1flu_016020</name>
</gene>
<dbReference type="AlphaFoldDB" id="A0ABD1YLN6"/>
<feature type="domain" description="Bifunctional inhibitor/plant lipid transfer protein/seed storage helical" evidence="2">
    <location>
        <begin position="31"/>
        <end position="107"/>
    </location>
</feature>
<protein>
    <recommendedName>
        <fullName evidence="2">Bifunctional inhibitor/plant lipid transfer protein/seed storage helical domain-containing protein</fullName>
    </recommendedName>
</protein>
<keyword evidence="4" id="KW-1185">Reference proteome</keyword>
<evidence type="ECO:0000313" key="4">
    <source>
        <dbReference type="Proteomes" id="UP001605036"/>
    </source>
</evidence>
<dbReference type="Pfam" id="PF14368">
    <property type="entry name" value="LTP_2"/>
    <property type="match status" value="1"/>
</dbReference>
<organism evidence="3 4">
    <name type="scientific">Riccia fluitans</name>
    <dbReference type="NCBI Taxonomy" id="41844"/>
    <lineage>
        <taxon>Eukaryota</taxon>
        <taxon>Viridiplantae</taxon>
        <taxon>Streptophyta</taxon>
        <taxon>Embryophyta</taxon>
        <taxon>Marchantiophyta</taxon>
        <taxon>Marchantiopsida</taxon>
        <taxon>Marchantiidae</taxon>
        <taxon>Marchantiales</taxon>
        <taxon>Ricciaceae</taxon>
        <taxon>Riccia</taxon>
    </lineage>
</organism>